<keyword evidence="1 2" id="KW-0694">RNA-binding</keyword>
<accession>A0AA97NTS5</accession>
<name>A0AA97NTS5_PYRO3</name>
<feature type="region of interest" description="Disordered" evidence="3">
    <location>
        <begin position="303"/>
        <end position="365"/>
    </location>
</feature>
<feature type="compositionally biased region" description="Basic and acidic residues" evidence="3">
    <location>
        <begin position="98"/>
        <end position="109"/>
    </location>
</feature>
<dbReference type="GO" id="GO:0005730">
    <property type="term" value="C:nucleolus"/>
    <property type="evidence" value="ECO:0007669"/>
    <property type="project" value="TreeGrafter"/>
</dbReference>
<dbReference type="Gene3D" id="3.30.70.330">
    <property type="match status" value="1"/>
</dbReference>
<dbReference type="SUPFAM" id="SSF54928">
    <property type="entry name" value="RNA-binding domain, RBD"/>
    <property type="match status" value="1"/>
</dbReference>
<evidence type="ECO:0000313" key="5">
    <source>
        <dbReference type="EMBL" id="ELQ36193.1"/>
    </source>
</evidence>
<evidence type="ECO:0000259" key="4">
    <source>
        <dbReference type="PROSITE" id="PS50102"/>
    </source>
</evidence>
<reference evidence="5" key="1">
    <citation type="journal article" date="2012" name="PLoS Genet.">
        <title>Comparative analysis of the genomes of two field isolates of the rice blast fungus Magnaporthe oryzae.</title>
        <authorList>
            <person name="Xue M."/>
            <person name="Yang J."/>
            <person name="Li Z."/>
            <person name="Hu S."/>
            <person name="Yao N."/>
            <person name="Dean R.A."/>
            <person name="Zhao W."/>
            <person name="Shen M."/>
            <person name="Zhang H."/>
            <person name="Li C."/>
            <person name="Liu L."/>
            <person name="Cao L."/>
            <person name="Xu X."/>
            <person name="Xing Y."/>
            <person name="Hsiang T."/>
            <person name="Zhang Z."/>
            <person name="Xu J.R."/>
            <person name="Peng Y.L."/>
        </authorList>
    </citation>
    <scope>NUCLEOTIDE SEQUENCE</scope>
    <source>
        <strain evidence="5">Y34</strain>
    </source>
</reference>
<sequence>MGKRKTEESNGVEVTSKKRRRDEAEVDNVEIADAAKAEKKRLKKDKKDKKKAEVAVNNEEGADDEEQQKKDKKQKKEKKAKKAEEEEEQVAPVADVAESEKKEKKDKNDKKSKKYSKAKSEDGATDGQGDEEKPKTKRKREAEETSAVADAPAAVDEKSEKKKKKKKSKDGKRSEKSSEESAGDKNGIAAGTTTSNCDGAADAGTQEGDDEEQQAAGKNARFIVFVGNLPFTATKQHIEAHFASLKPTSVRLLTDRNDPKKSRGIAFVEFDNYSHMKTCLAKMHHSEFEDGVSAPRKINVELTAGGGGKTPYRNEKIRAKNDKLREERARRMKAELEAKHKEDEQDGIHPSRRAQMHRSQHADAQ</sequence>
<feature type="compositionally biased region" description="Basic residues" evidence="3">
    <location>
        <begin position="350"/>
        <end position="359"/>
    </location>
</feature>
<dbReference type="CDD" id="cd12400">
    <property type="entry name" value="RRM_Nop6"/>
    <property type="match status" value="1"/>
</dbReference>
<feature type="compositionally biased region" description="Basic and acidic residues" evidence="3">
    <location>
        <begin position="312"/>
        <end position="349"/>
    </location>
</feature>
<evidence type="ECO:0000256" key="1">
    <source>
        <dbReference type="ARBA" id="ARBA00022884"/>
    </source>
</evidence>
<dbReference type="PANTHER" id="PTHR23236">
    <property type="entry name" value="EUKARYOTIC TRANSLATION INITIATION FACTOR 4B/4H"/>
    <property type="match status" value="1"/>
</dbReference>
<organism evidence="5">
    <name type="scientific">Pyricularia oryzae (strain Y34)</name>
    <name type="common">Rice blast fungus</name>
    <name type="synonym">Magnaporthe oryzae</name>
    <dbReference type="NCBI Taxonomy" id="1143189"/>
    <lineage>
        <taxon>Eukaryota</taxon>
        <taxon>Fungi</taxon>
        <taxon>Dikarya</taxon>
        <taxon>Ascomycota</taxon>
        <taxon>Pezizomycotina</taxon>
        <taxon>Sordariomycetes</taxon>
        <taxon>Sordariomycetidae</taxon>
        <taxon>Magnaporthales</taxon>
        <taxon>Pyriculariaceae</taxon>
        <taxon>Pyricularia</taxon>
    </lineage>
</organism>
<feature type="region of interest" description="Disordered" evidence="3">
    <location>
        <begin position="1"/>
        <end position="215"/>
    </location>
</feature>
<gene>
    <name evidence="5" type="ORF">OOU_Y34scaffold00666g54</name>
</gene>
<dbReference type="InterPro" id="IPR035979">
    <property type="entry name" value="RBD_domain_sf"/>
</dbReference>
<feature type="compositionally biased region" description="Basic and acidic residues" evidence="3">
    <location>
        <begin position="171"/>
        <end position="183"/>
    </location>
</feature>
<proteinExistence type="predicted"/>
<dbReference type="PANTHER" id="PTHR23236:SF51">
    <property type="entry name" value="NUCLEOLAR PROTEIN 6"/>
    <property type="match status" value="1"/>
</dbReference>
<dbReference type="InterPro" id="IPR000504">
    <property type="entry name" value="RRM_dom"/>
</dbReference>
<dbReference type="FunFam" id="3.30.70.330:FF:000376">
    <property type="entry name" value="Putative RNA binding protein"/>
    <property type="match status" value="1"/>
</dbReference>
<evidence type="ECO:0000256" key="2">
    <source>
        <dbReference type="PROSITE-ProRule" id="PRU00176"/>
    </source>
</evidence>
<dbReference type="GO" id="GO:0042274">
    <property type="term" value="P:ribosomal small subunit biogenesis"/>
    <property type="evidence" value="ECO:0007669"/>
    <property type="project" value="TreeGrafter"/>
</dbReference>
<dbReference type="InterPro" id="IPR012677">
    <property type="entry name" value="Nucleotide-bd_a/b_plait_sf"/>
</dbReference>
<dbReference type="Pfam" id="PF00076">
    <property type="entry name" value="RRM_1"/>
    <property type="match status" value="1"/>
</dbReference>
<evidence type="ECO:0000256" key="3">
    <source>
        <dbReference type="SAM" id="MobiDB-lite"/>
    </source>
</evidence>
<feature type="compositionally biased region" description="Basic residues" evidence="3">
    <location>
        <begin position="161"/>
        <end position="170"/>
    </location>
</feature>
<dbReference type="Proteomes" id="UP000011086">
    <property type="component" value="Unassembled WGS sequence"/>
</dbReference>
<dbReference type="InterPro" id="IPR034228">
    <property type="entry name" value="Nop6_RRM"/>
</dbReference>
<feature type="compositionally biased region" description="Basic residues" evidence="3">
    <location>
        <begin position="38"/>
        <end position="49"/>
    </location>
</feature>
<dbReference type="EMBL" id="JH793700">
    <property type="protein sequence ID" value="ELQ36193.1"/>
    <property type="molecule type" value="Genomic_DNA"/>
</dbReference>
<feature type="domain" description="RRM" evidence="4">
    <location>
        <begin position="222"/>
        <end position="305"/>
    </location>
</feature>
<dbReference type="GO" id="GO:0019843">
    <property type="term" value="F:rRNA binding"/>
    <property type="evidence" value="ECO:0007669"/>
    <property type="project" value="TreeGrafter"/>
</dbReference>
<dbReference type="SMART" id="SM00360">
    <property type="entry name" value="RRM"/>
    <property type="match status" value="1"/>
</dbReference>
<feature type="compositionally biased region" description="Basic residues" evidence="3">
    <location>
        <begin position="70"/>
        <end position="81"/>
    </location>
</feature>
<dbReference type="AlphaFoldDB" id="A0AA97NTS5"/>
<protein>
    <submittedName>
        <fullName evidence="5">RNA binding protein</fullName>
    </submittedName>
</protein>
<dbReference type="PROSITE" id="PS50102">
    <property type="entry name" value="RRM"/>
    <property type="match status" value="1"/>
</dbReference>